<evidence type="ECO:0000313" key="1">
    <source>
        <dbReference type="EMBL" id="MCM2675629.1"/>
    </source>
</evidence>
<organism evidence="1 2">
    <name type="scientific">Alkalicoccobacillus plakortidis</name>
    <dbReference type="NCBI Taxonomy" id="444060"/>
    <lineage>
        <taxon>Bacteria</taxon>
        <taxon>Bacillati</taxon>
        <taxon>Bacillota</taxon>
        <taxon>Bacilli</taxon>
        <taxon>Bacillales</taxon>
        <taxon>Bacillaceae</taxon>
        <taxon>Alkalicoccobacillus</taxon>
    </lineage>
</organism>
<gene>
    <name evidence="1" type="ORF">NDM98_09075</name>
</gene>
<keyword evidence="2" id="KW-1185">Reference proteome</keyword>
<sequence>MLITFYSKENCSLCEKGLQIIDQLKETYSFDCKIVDIYKDDELLEKYMIRIPVVLVEDKVADEGILTYDKISHVIKSLQK</sequence>
<dbReference type="InterPro" id="IPR008554">
    <property type="entry name" value="Glutaredoxin-like"/>
</dbReference>
<dbReference type="Gene3D" id="3.40.30.10">
    <property type="entry name" value="Glutaredoxin"/>
    <property type="match status" value="1"/>
</dbReference>
<dbReference type="InterPro" id="IPR036249">
    <property type="entry name" value="Thioredoxin-like_sf"/>
</dbReference>
<dbReference type="Pfam" id="PF05768">
    <property type="entry name" value="Glrx-like"/>
    <property type="match status" value="1"/>
</dbReference>
<dbReference type="Proteomes" id="UP001203665">
    <property type="component" value="Unassembled WGS sequence"/>
</dbReference>
<dbReference type="RefSeq" id="WP_251606583.1">
    <property type="nucleotide sequence ID" value="NZ_JAMQJY010000001.1"/>
</dbReference>
<evidence type="ECO:0000313" key="2">
    <source>
        <dbReference type="Proteomes" id="UP001203665"/>
    </source>
</evidence>
<accession>A0ABT0XK69</accession>
<comment type="caution">
    <text evidence="1">The sequence shown here is derived from an EMBL/GenBank/DDBJ whole genome shotgun (WGS) entry which is preliminary data.</text>
</comment>
<dbReference type="SUPFAM" id="SSF52833">
    <property type="entry name" value="Thioredoxin-like"/>
    <property type="match status" value="1"/>
</dbReference>
<dbReference type="EMBL" id="JAMQJY010000001">
    <property type="protein sequence ID" value="MCM2675629.1"/>
    <property type="molecule type" value="Genomic_DNA"/>
</dbReference>
<reference evidence="1" key="1">
    <citation type="submission" date="2022-06" db="EMBL/GenBank/DDBJ databases">
        <title>Alkalicoccobacillus porphyridii sp. nov., isolated from a marine red alga, Porphyridium purpureum and reclassification of Shouchella plakortidis and Shouchella gibsonii as Alkalicoccobacillus plakortidis comb. nov. and Alkalicoccobacillus gibsonii comb. nov.</title>
        <authorList>
            <person name="Kim K.H."/>
            <person name="Lee J.K."/>
            <person name="Han D.M."/>
            <person name="Baek J.H."/>
            <person name="Jeon C.O."/>
        </authorList>
    </citation>
    <scope>NUCLEOTIDE SEQUENCE</scope>
    <source>
        <strain evidence="1">DSM 19153</strain>
    </source>
</reference>
<name>A0ABT0XK69_9BACI</name>
<proteinExistence type="predicted"/>
<protein>
    <submittedName>
        <fullName evidence="1">Glutaredoxin family protein</fullName>
    </submittedName>
</protein>